<evidence type="ECO:0000259" key="6">
    <source>
        <dbReference type="Pfam" id="PF18135"/>
    </source>
</evidence>
<dbReference type="AlphaFoldDB" id="A0A9D1R3G6"/>
<proteinExistence type="predicted"/>
<name>A0A9D1R3G6_9FIRM</name>
<dbReference type="EC" id="2.1.1.72" evidence="1"/>
<dbReference type="Pfam" id="PF18135">
    <property type="entry name" value="Type_ISP_C"/>
    <property type="match status" value="1"/>
</dbReference>
<dbReference type="PANTHER" id="PTHR33841:SF1">
    <property type="entry name" value="DNA METHYLTRANSFERASE A"/>
    <property type="match status" value="1"/>
</dbReference>
<evidence type="ECO:0000259" key="5">
    <source>
        <dbReference type="Pfam" id="PF02384"/>
    </source>
</evidence>
<dbReference type="Gene3D" id="3.40.50.150">
    <property type="entry name" value="Vaccinia Virus protein VP39"/>
    <property type="match status" value="1"/>
</dbReference>
<dbReference type="Pfam" id="PF02384">
    <property type="entry name" value="N6_Mtase"/>
    <property type="match status" value="1"/>
</dbReference>
<evidence type="ECO:0000313" key="8">
    <source>
        <dbReference type="Proteomes" id="UP000824265"/>
    </source>
</evidence>
<sequence length="1024" mass="119746">MGYTLRNVNSIESMLRYCNDSLKWNIDEEYFDDIDELTYDFTASDLGIKDEEFARINTLKQMRPLSDNQDWAVFLVEFEGKRIDVTALRRVLNAIIPKRTNRDRMTWTCDHIFFMCLWGEYSVRSIGFSAFEEYEKSLPVMKIIYCTPAIESTEGIRNFENKIAFLECNRNESFIDRLQFWNQALKRRNQNIHSAQQLTETLASKAIEISDTLSDQLAIENEDGRIHKLYHRFNNALNIELNEAEFVRMYAQTIVYGLFSARCMNPQVTSFDMVEAVKCIPSTNPLLKLLMKELLGNDGAVNFDELNITELIDSLKDTDIESILEDFNRQTGYGKEDPLVLFYEKFLDLFEKEKKKRCGVYYTPAAVVEFIIRSVSELLKTRFQCQKCFSDNRVSVLDPAVGTGTFLYKVINTVYEDFKKEKRLTGEAFNEEWTKYLEEKLLPRLYGYEFMAAPYAMAHMKIAMKLKETGYEFPANSRVQIFLANSLIEGKHSIENEGDPLEIENALAESVRKDNKINVVIGSPPFHADSKNQNEWIMALMEDYKKEPGSTERLREKNPKLINDDYVKFIRLAEYIVKNQDNAIIAYIIPFSYASNLTFRGMRWNLLKQFSEIYILDMHGNVMGRDAADSIERDENILDIQLGVCVSFFVKKKDENSGFAKVFYSDFRGSRERKYRFLLNAKFEDIQWTTVNPVEPYYFFKPVDLSHADEYNTGISLADLFPAYLGGVKTHDDANLISFTPFDTGYDYLYDYRPFDIRHINYDRRKVSRDRYDIMRHMIEHENYGLVMDRQVVTDNWSHIQIVKHMIDNRLHYSNRGIPVLCPMFLYDDNIAKPNVNSELVNIISEKTELSFSEVLVENETKFDMMDLFDYSYGILNSKLYIEKYKDLLKIEFPKVPIPNGNEMFLRIISYGRQLRKLHLLEEDIGNPLDIKFDGNGDGIISSRKLKPEGLFINRTQLFTNVTEAMWDFCYGGYHGLQKWFKDRNGMKLSENDIQHVIRVLNIFDRTISIREDIDACLDEYGII</sequence>
<dbReference type="SUPFAM" id="SSF53335">
    <property type="entry name" value="S-adenosyl-L-methionine-dependent methyltransferases"/>
    <property type="match status" value="1"/>
</dbReference>
<keyword evidence="2 7" id="KW-0489">Methyltransferase</keyword>
<keyword evidence="3" id="KW-0808">Transferase</keyword>
<dbReference type="InterPro" id="IPR041635">
    <property type="entry name" value="Type_ISP_LLaBIII_C"/>
</dbReference>
<dbReference type="InterPro" id="IPR029063">
    <property type="entry name" value="SAM-dependent_MTases_sf"/>
</dbReference>
<dbReference type="InterPro" id="IPR050953">
    <property type="entry name" value="N4_N6_ade-DNA_methylase"/>
</dbReference>
<accession>A0A9D1R3G6</accession>
<comment type="caution">
    <text evidence="7">The sequence shown here is derived from an EMBL/GenBank/DDBJ whole genome shotgun (WGS) entry which is preliminary data.</text>
</comment>
<dbReference type="GO" id="GO:0003677">
    <property type="term" value="F:DNA binding"/>
    <property type="evidence" value="ECO:0007669"/>
    <property type="project" value="InterPro"/>
</dbReference>
<dbReference type="InterPro" id="IPR003356">
    <property type="entry name" value="DNA_methylase_A-5"/>
</dbReference>
<feature type="domain" description="Type ISP restriction-modification enzyme LLaBIII C-terminal specificity" evidence="6">
    <location>
        <begin position="749"/>
        <end position="998"/>
    </location>
</feature>
<dbReference type="EMBL" id="DXGH01000007">
    <property type="protein sequence ID" value="HIW80165.1"/>
    <property type="molecule type" value="Genomic_DNA"/>
</dbReference>
<comment type="catalytic activity">
    <reaction evidence="4">
        <text>a 2'-deoxyadenosine in DNA + S-adenosyl-L-methionine = an N(6)-methyl-2'-deoxyadenosine in DNA + S-adenosyl-L-homocysteine + H(+)</text>
        <dbReference type="Rhea" id="RHEA:15197"/>
        <dbReference type="Rhea" id="RHEA-COMP:12418"/>
        <dbReference type="Rhea" id="RHEA-COMP:12419"/>
        <dbReference type="ChEBI" id="CHEBI:15378"/>
        <dbReference type="ChEBI" id="CHEBI:57856"/>
        <dbReference type="ChEBI" id="CHEBI:59789"/>
        <dbReference type="ChEBI" id="CHEBI:90615"/>
        <dbReference type="ChEBI" id="CHEBI:90616"/>
        <dbReference type="EC" id="2.1.1.72"/>
    </reaction>
</comment>
<evidence type="ECO:0000256" key="4">
    <source>
        <dbReference type="ARBA" id="ARBA00047942"/>
    </source>
</evidence>
<protein>
    <recommendedName>
        <fullName evidence="1">site-specific DNA-methyltransferase (adenine-specific)</fullName>
        <ecNumber evidence="1">2.1.1.72</ecNumber>
    </recommendedName>
</protein>
<dbReference type="PRINTS" id="PR00507">
    <property type="entry name" value="N12N6MTFRASE"/>
</dbReference>
<dbReference type="GO" id="GO:0009007">
    <property type="term" value="F:site-specific DNA-methyltransferase (adenine-specific) activity"/>
    <property type="evidence" value="ECO:0007669"/>
    <property type="project" value="UniProtKB-EC"/>
</dbReference>
<reference evidence="7" key="2">
    <citation type="submission" date="2021-04" db="EMBL/GenBank/DDBJ databases">
        <authorList>
            <person name="Gilroy R."/>
        </authorList>
    </citation>
    <scope>NUCLEOTIDE SEQUENCE</scope>
    <source>
        <strain evidence="7">CHK195-6426</strain>
    </source>
</reference>
<dbReference type="PANTHER" id="PTHR33841">
    <property type="entry name" value="DNA METHYLTRANSFERASE YEEA-RELATED"/>
    <property type="match status" value="1"/>
</dbReference>
<feature type="domain" description="DNA methylase adenine-specific" evidence="5">
    <location>
        <begin position="337"/>
        <end position="533"/>
    </location>
</feature>
<dbReference type="Proteomes" id="UP000824265">
    <property type="component" value="Unassembled WGS sequence"/>
</dbReference>
<dbReference type="GO" id="GO:0008170">
    <property type="term" value="F:N-methyltransferase activity"/>
    <property type="evidence" value="ECO:0007669"/>
    <property type="project" value="InterPro"/>
</dbReference>
<evidence type="ECO:0000256" key="3">
    <source>
        <dbReference type="ARBA" id="ARBA00022679"/>
    </source>
</evidence>
<gene>
    <name evidence="7" type="ORF">H9742_01340</name>
</gene>
<dbReference type="GO" id="GO:0032259">
    <property type="term" value="P:methylation"/>
    <property type="evidence" value="ECO:0007669"/>
    <property type="project" value="UniProtKB-KW"/>
</dbReference>
<organism evidence="7 8">
    <name type="scientific">Candidatus Acetatifactor stercoripullorum</name>
    <dbReference type="NCBI Taxonomy" id="2838414"/>
    <lineage>
        <taxon>Bacteria</taxon>
        <taxon>Bacillati</taxon>
        <taxon>Bacillota</taxon>
        <taxon>Clostridia</taxon>
        <taxon>Lachnospirales</taxon>
        <taxon>Lachnospiraceae</taxon>
        <taxon>Acetatifactor</taxon>
    </lineage>
</organism>
<evidence type="ECO:0000256" key="2">
    <source>
        <dbReference type="ARBA" id="ARBA00022603"/>
    </source>
</evidence>
<evidence type="ECO:0000256" key="1">
    <source>
        <dbReference type="ARBA" id="ARBA00011900"/>
    </source>
</evidence>
<reference evidence="7" key="1">
    <citation type="journal article" date="2021" name="PeerJ">
        <title>Extensive microbial diversity within the chicken gut microbiome revealed by metagenomics and culture.</title>
        <authorList>
            <person name="Gilroy R."/>
            <person name="Ravi A."/>
            <person name="Getino M."/>
            <person name="Pursley I."/>
            <person name="Horton D.L."/>
            <person name="Alikhan N.F."/>
            <person name="Baker D."/>
            <person name="Gharbi K."/>
            <person name="Hall N."/>
            <person name="Watson M."/>
            <person name="Adriaenssens E.M."/>
            <person name="Foster-Nyarko E."/>
            <person name="Jarju S."/>
            <person name="Secka A."/>
            <person name="Antonio M."/>
            <person name="Oren A."/>
            <person name="Chaudhuri R.R."/>
            <person name="La Ragione R."/>
            <person name="Hildebrand F."/>
            <person name="Pallen M.J."/>
        </authorList>
    </citation>
    <scope>NUCLEOTIDE SEQUENCE</scope>
    <source>
        <strain evidence="7">CHK195-6426</strain>
    </source>
</reference>
<evidence type="ECO:0000313" key="7">
    <source>
        <dbReference type="EMBL" id="HIW80165.1"/>
    </source>
</evidence>